<feature type="compositionally biased region" description="Polar residues" evidence="1">
    <location>
        <begin position="1"/>
        <end position="23"/>
    </location>
</feature>
<proteinExistence type="predicted"/>
<feature type="region of interest" description="Disordered" evidence="1">
    <location>
        <begin position="1"/>
        <end position="32"/>
    </location>
</feature>
<evidence type="ECO:0000256" key="1">
    <source>
        <dbReference type="SAM" id="MobiDB-lite"/>
    </source>
</evidence>
<comment type="caution">
    <text evidence="2">The sequence shown here is derived from an EMBL/GenBank/DDBJ whole genome shotgun (WGS) entry which is preliminary data.</text>
</comment>
<organism evidence="2 3">
    <name type="scientific">Candidatus Hakubella thermalkaliphila</name>
    <dbReference type="NCBI Taxonomy" id="2754717"/>
    <lineage>
        <taxon>Bacteria</taxon>
        <taxon>Bacillati</taxon>
        <taxon>Actinomycetota</taxon>
        <taxon>Actinomycetota incertae sedis</taxon>
        <taxon>Candidatus Hakubellales</taxon>
        <taxon>Candidatus Hakubellaceae</taxon>
        <taxon>Candidatus Hakubella</taxon>
    </lineage>
</organism>
<protein>
    <submittedName>
        <fullName evidence="2">Uncharacterized protein</fullName>
    </submittedName>
</protein>
<sequence>PNADLSYTMSLSHASSGANTQRNALEKNFIKN</sequence>
<reference evidence="2 3" key="1">
    <citation type="journal article" date="2020" name="Front. Microbiol.">
        <title>Single-cell genomics of novel Actinobacteria with the Wood-Ljungdahl pathway discovered in a serpentinizing system.</title>
        <authorList>
            <person name="Merino N."/>
            <person name="Kawai M."/>
            <person name="Boyd E.S."/>
            <person name="Colman D.R."/>
            <person name="McGlynn S.E."/>
            <person name="Nealson K.H."/>
            <person name="Kurokawa K."/>
            <person name="Hongoh Y."/>
        </authorList>
    </citation>
    <scope>NUCLEOTIDE SEQUENCE [LARGE SCALE GENOMIC DNA]</scope>
    <source>
        <strain evidence="2 3">S42</strain>
    </source>
</reference>
<gene>
    <name evidence="2" type="ORF">HKBW3S42_02196</name>
</gene>
<accession>A0A6V8PNM3</accession>
<dbReference type="Proteomes" id="UP000568877">
    <property type="component" value="Unassembled WGS sequence"/>
</dbReference>
<name>A0A6V8PNM3_9ACTN</name>
<evidence type="ECO:0000313" key="2">
    <source>
        <dbReference type="EMBL" id="GFP33857.1"/>
    </source>
</evidence>
<evidence type="ECO:0000313" key="3">
    <source>
        <dbReference type="Proteomes" id="UP000568877"/>
    </source>
</evidence>
<dbReference type="AlphaFoldDB" id="A0A6V8PNM3"/>
<feature type="non-terminal residue" evidence="2">
    <location>
        <position position="1"/>
    </location>
</feature>
<dbReference type="EMBL" id="BLSA01000768">
    <property type="protein sequence ID" value="GFP33857.1"/>
    <property type="molecule type" value="Genomic_DNA"/>
</dbReference>